<dbReference type="InterPro" id="IPR036390">
    <property type="entry name" value="WH_DNA-bd_sf"/>
</dbReference>
<name>A0A1B1TEX9_9ARCH</name>
<evidence type="ECO:0000313" key="1">
    <source>
        <dbReference type="EMBL" id="ANV80824.1"/>
    </source>
</evidence>
<dbReference type="InterPro" id="IPR011991">
    <property type="entry name" value="ArsR-like_HTH"/>
</dbReference>
<reference evidence="1" key="2">
    <citation type="journal article" date="2015" name="ISME J.">
        <title>A new class of marine Euryarchaeota group II from the Mediterranean deep chlorophyll maximum.</title>
        <authorList>
            <person name="Martin-Cuadrado A.B."/>
            <person name="Garcia-Heredia I."/>
            <person name="Molto A.G."/>
            <person name="Lopez-Ubeda R."/>
            <person name="Kimes N."/>
            <person name="Lopez-Garcia P."/>
            <person name="Moreira D."/>
            <person name="Rodriguez-Valera F."/>
        </authorList>
    </citation>
    <scope>NUCLEOTIDE SEQUENCE</scope>
</reference>
<proteinExistence type="predicted"/>
<sequence>MSFDFKKSVSKSVEITPKKIRSKYRLRLMNRLAENQETVSELAKSVGLRMPHASAEIKRMRDEKLVSSDLEIGSRGAKIRLTEEGIKVLQMDEWYKAEEALPIPKENEKSCVLYREGADILFAFLRQPEESLILVPDRLPNSKGNEGVSWNWAKLNNSDLRWFNLNEKTISMDEPKILDPQNIESYGDNSQIIGIARGKLIQGENVVSISTGEWFGQPEFKSNSLLPENSYHRGLWSLGSCHQLSPVIRPKDAVIAIMEDNLYKSMLLRIAKRNALLVGDLRGVASVESVYPLDVLDYWIEIAHPRISDQEKKKRLTALKEKISTKKRIKTSDSTWRKFRKDWNDVKFDKELFSKEIETRGLGKNALESIVQWSVSLDNSLQLVVDLTEKISDETMLKLSLCDKLRLLIMKEDDIFFKNFDMIKVDDKRSLPWLEFVTKKGEILPLKLIEEGYKDSSLEESVNKNINPWSLLGSEIENNFVSEEFEEERLSVIMSSISQYPLGDESWANQMEARYPLAAWIASPDKGRWPRWQRLRERIDPEWLALLNLDFLPIEKLVEISDEAPDSVLNMFSDKLKIKLREDSDVFLRTRPIMESKKASRGVSWIAAQFLSNAPWLSENTYFDMLEWSIDAWLRNPPKNSLDAIKGVYWLFTKNNNESREIDELMHKIKNKKLDDMNEVKIWSNMLDMILDNKRLDGDEIKMIVEKMPSNWWAVESQNILLRGIRAEDGFKWILKQDIPWCSTILRPKGEDIGVPGLSSKKHSGCDFAIISEIERVLNSSTSDSIMDLYDSINNAINEVSPTPGRTHELVGWLAQPMERWPYFSTNELLNGDIEVTERIIKKISGYDYDHE</sequence>
<dbReference type="InterPro" id="IPR036388">
    <property type="entry name" value="WH-like_DNA-bd_sf"/>
</dbReference>
<organism evidence="1">
    <name type="scientific">uncultured Poseidoniia archaeon</name>
    <dbReference type="NCBI Taxonomy" id="1697135"/>
    <lineage>
        <taxon>Archaea</taxon>
        <taxon>Methanobacteriati</taxon>
        <taxon>Thermoplasmatota</taxon>
        <taxon>Candidatus Poseidoniia</taxon>
        <taxon>environmental samples</taxon>
    </lineage>
</organism>
<dbReference type="Gene3D" id="1.10.10.10">
    <property type="entry name" value="Winged helix-like DNA-binding domain superfamily/Winged helix DNA-binding domain"/>
    <property type="match status" value="1"/>
</dbReference>
<reference evidence="1" key="1">
    <citation type="submission" date="2014-11" db="EMBL/GenBank/DDBJ databases">
        <authorList>
            <person name="Zhu J."/>
            <person name="Qi W."/>
            <person name="Song R."/>
        </authorList>
    </citation>
    <scope>NUCLEOTIDE SEQUENCE</scope>
</reference>
<accession>A0A1B1TEX9</accession>
<dbReference type="EMBL" id="KP211909">
    <property type="protein sequence ID" value="ANV80824.1"/>
    <property type="molecule type" value="Genomic_DNA"/>
</dbReference>
<protein>
    <submittedName>
        <fullName evidence="1">Uncharacterized protein</fullName>
    </submittedName>
</protein>
<dbReference type="SUPFAM" id="SSF46785">
    <property type="entry name" value="Winged helix' DNA-binding domain"/>
    <property type="match status" value="1"/>
</dbReference>
<dbReference type="CDD" id="cd00090">
    <property type="entry name" value="HTH_ARSR"/>
    <property type="match status" value="1"/>
</dbReference>
<dbReference type="AlphaFoldDB" id="A0A1B1TEX9"/>